<name>A0A0L6JXR4_9FIRM</name>
<comment type="pathway">
    <text evidence="2 9">Amino-acid biosynthesis; L-tryptophan biosynthesis; L-tryptophan from chorismate: step 3/5.</text>
</comment>
<evidence type="ECO:0000256" key="4">
    <source>
        <dbReference type="ARBA" id="ARBA00022272"/>
    </source>
</evidence>
<dbReference type="Pfam" id="PF00697">
    <property type="entry name" value="PRAI"/>
    <property type="match status" value="1"/>
</dbReference>
<reference evidence="11" key="1">
    <citation type="submission" date="2015-07" db="EMBL/GenBank/DDBJ databases">
        <title>MeaNS - Measles Nucleotide Surveillance Program.</title>
        <authorList>
            <person name="Tran T."/>
            <person name="Druce J."/>
        </authorList>
    </citation>
    <scope>NUCLEOTIDE SEQUENCE</scope>
    <source>
        <strain evidence="11">DSM 2933</strain>
    </source>
</reference>
<dbReference type="Proteomes" id="UP000036923">
    <property type="component" value="Unassembled WGS sequence"/>
</dbReference>
<keyword evidence="8 9" id="KW-0413">Isomerase</keyword>
<evidence type="ECO:0000256" key="7">
    <source>
        <dbReference type="ARBA" id="ARBA00023141"/>
    </source>
</evidence>
<evidence type="ECO:0000256" key="8">
    <source>
        <dbReference type="ARBA" id="ARBA00023235"/>
    </source>
</evidence>
<dbReference type="InterPro" id="IPR013785">
    <property type="entry name" value="Aldolase_TIM"/>
</dbReference>
<dbReference type="PANTHER" id="PTHR42894:SF1">
    <property type="entry name" value="N-(5'-PHOSPHORIBOSYL)ANTHRANILATE ISOMERASE"/>
    <property type="match status" value="1"/>
</dbReference>
<sequence>MEKVKVKICDVRTPEVAAFCAQEGVDFLGLHQIWAPITNEKLGIFQSIKQAAPGLSLVLVTKESNLDKLLEMCLQFEWNCVQMHFQTAQHNIVKFKEKLRANGSSIKIISVIETRSLIAESLQSISKVSDFLLFDSSMRGGTGVLSDRESLAKVSSVVKGIPYFVAGGLTPENVVSVIGLTRPFAVDVQSGVESSDPDLKHHKDPKRIKAFVEAVKSCNL</sequence>
<gene>
    <name evidence="9" type="primary">trpF</name>
    <name evidence="11" type="ORF">Bccel_5834</name>
    <name evidence="12" type="ORF">Bccel_5842</name>
</gene>
<comment type="caution">
    <text evidence="11">The sequence shown here is derived from an EMBL/GenBank/DDBJ whole genome shotgun (WGS) entry which is preliminary data.</text>
</comment>
<evidence type="ECO:0000313" key="13">
    <source>
        <dbReference type="Proteomes" id="UP000036923"/>
    </source>
</evidence>
<dbReference type="EMBL" id="LGTC01000001">
    <property type="protein sequence ID" value="KNY30562.1"/>
    <property type="molecule type" value="Genomic_DNA"/>
</dbReference>
<dbReference type="eggNOG" id="COG0135">
    <property type="taxonomic scope" value="Bacteria"/>
</dbReference>
<organism evidence="11 13">
    <name type="scientific">Pseudobacteroides cellulosolvens ATCC 35603 = DSM 2933</name>
    <dbReference type="NCBI Taxonomy" id="398512"/>
    <lineage>
        <taxon>Bacteria</taxon>
        <taxon>Bacillati</taxon>
        <taxon>Bacillota</taxon>
        <taxon>Clostridia</taxon>
        <taxon>Eubacteriales</taxon>
        <taxon>Oscillospiraceae</taxon>
        <taxon>Pseudobacteroides</taxon>
    </lineage>
</organism>
<accession>A0A0L6JXR4</accession>
<reference evidence="13" key="2">
    <citation type="submission" date="2015-07" db="EMBL/GenBank/DDBJ databases">
        <title>Near-Complete Genome Sequence of the Cellulolytic Bacterium Bacteroides (Pseudobacteroides) cellulosolvens ATCC 35603.</title>
        <authorList>
            <person name="Dassa B."/>
            <person name="Utturkar S.M."/>
            <person name="Klingeman D.M."/>
            <person name="Hurt R.A."/>
            <person name="Keller M."/>
            <person name="Xu J."/>
            <person name="Reddy Y.H.K."/>
            <person name="Borovok I."/>
            <person name="Grinberg I.R."/>
            <person name="Lamed R."/>
            <person name="Zhivin O."/>
            <person name="Bayer E.A."/>
            <person name="Brown S.D."/>
        </authorList>
    </citation>
    <scope>NUCLEOTIDE SEQUENCE [LARGE SCALE GENOMIC DNA]</scope>
    <source>
        <strain evidence="13">DSM 2933</strain>
    </source>
</reference>
<evidence type="ECO:0000256" key="3">
    <source>
        <dbReference type="ARBA" id="ARBA00012572"/>
    </source>
</evidence>
<feature type="domain" description="N-(5'phosphoribosyl) anthranilate isomerase (PRAI)" evidence="10">
    <location>
        <begin position="7"/>
        <end position="213"/>
    </location>
</feature>
<proteinExistence type="inferred from homology"/>
<keyword evidence="7 9" id="KW-0057">Aromatic amino acid biosynthesis</keyword>
<dbReference type="EC" id="5.3.1.24" evidence="3 9"/>
<dbReference type="GO" id="GO:0004640">
    <property type="term" value="F:phosphoribosylanthranilate isomerase activity"/>
    <property type="evidence" value="ECO:0007669"/>
    <property type="project" value="UniProtKB-UniRule"/>
</dbReference>
<comment type="catalytic activity">
    <reaction evidence="1 9">
        <text>N-(5-phospho-beta-D-ribosyl)anthranilate = 1-(2-carboxyphenylamino)-1-deoxy-D-ribulose 5-phosphate</text>
        <dbReference type="Rhea" id="RHEA:21540"/>
        <dbReference type="ChEBI" id="CHEBI:18277"/>
        <dbReference type="ChEBI" id="CHEBI:58613"/>
        <dbReference type="EC" id="5.3.1.24"/>
    </reaction>
</comment>
<evidence type="ECO:0000313" key="11">
    <source>
        <dbReference type="EMBL" id="KNY30554.1"/>
    </source>
</evidence>
<dbReference type="AlphaFoldDB" id="A0A0L6JXR4"/>
<dbReference type="CDD" id="cd00405">
    <property type="entry name" value="PRAI"/>
    <property type="match status" value="1"/>
</dbReference>
<dbReference type="InterPro" id="IPR001240">
    <property type="entry name" value="PRAI_dom"/>
</dbReference>
<dbReference type="EMBL" id="LGTC01000001">
    <property type="protein sequence ID" value="KNY30554.1"/>
    <property type="molecule type" value="Genomic_DNA"/>
</dbReference>
<evidence type="ECO:0000256" key="1">
    <source>
        <dbReference type="ARBA" id="ARBA00001164"/>
    </source>
</evidence>
<dbReference type="UniPathway" id="UPA00035">
    <property type="reaction ID" value="UER00042"/>
</dbReference>
<evidence type="ECO:0000313" key="12">
    <source>
        <dbReference type="EMBL" id="KNY30562.1"/>
    </source>
</evidence>
<evidence type="ECO:0000256" key="2">
    <source>
        <dbReference type="ARBA" id="ARBA00004664"/>
    </source>
</evidence>
<dbReference type="STRING" id="398512.Bccel_5834"/>
<keyword evidence="6 9" id="KW-0822">Tryptophan biosynthesis</keyword>
<evidence type="ECO:0000256" key="5">
    <source>
        <dbReference type="ARBA" id="ARBA00022605"/>
    </source>
</evidence>
<evidence type="ECO:0000256" key="6">
    <source>
        <dbReference type="ARBA" id="ARBA00022822"/>
    </source>
</evidence>
<dbReference type="SUPFAM" id="SSF51366">
    <property type="entry name" value="Ribulose-phoshate binding barrel"/>
    <property type="match status" value="1"/>
</dbReference>
<evidence type="ECO:0000256" key="9">
    <source>
        <dbReference type="HAMAP-Rule" id="MF_00135"/>
    </source>
</evidence>
<evidence type="ECO:0000259" key="10">
    <source>
        <dbReference type="Pfam" id="PF00697"/>
    </source>
</evidence>
<dbReference type="OrthoDB" id="9786954at2"/>
<dbReference type="InterPro" id="IPR011060">
    <property type="entry name" value="RibuloseP-bd_barrel"/>
</dbReference>
<dbReference type="InterPro" id="IPR044643">
    <property type="entry name" value="TrpF_fam"/>
</dbReference>
<dbReference type="HAMAP" id="MF_00135">
    <property type="entry name" value="PRAI"/>
    <property type="match status" value="1"/>
</dbReference>
<comment type="similarity">
    <text evidence="9">Belongs to the TrpF family.</text>
</comment>
<protein>
    <recommendedName>
        <fullName evidence="4 9">N-(5'-phosphoribosyl)anthranilate isomerase</fullName>
        <shortName evidence="9">PRAI</shortName>
        <ecNumber evidence="3 9">5.3.1.24</ecNumber>
    </recommendedName>
</protein>
<keyword evidence="5 9" id="KW-0028">Amino-acid biosynthesis</keyword>
<dbReference type="PANTHER" id="PTHR42894">
    <property type="entry name" value="N-(5'-PHOSPHORIBOSYL)ANTHRANILATE ISOMERASE"/>
    <property type="match status" value="1"/>
</dbReference>
<dbReference type="RefSeq" id="WP_036945865.1">
    <property type="nucleotide sequence ID" value="NZ_JQKC01000085.1"/>
</dbReference>
<dbReference type="Gene3D" id="3.20.20.70">
    <property type="entry name" value="Aldolase class I"/>
    <property type="match status" value="1"/>
</dbReference>
<dbReference type="GO" id="GO:0000162">
    <property type="term" value="P:L-tryptophan biosynthetic process"/>
    <property type="evidence" value="ECO:0007669"/>
    <property type="project" value="UniProtKB-UniRule"/>
</dbReference>
<keyword evidence="13" id="KW-1185">Reference proteome</keyword>